<evidence type="ECO:0000313" key="2">
    <source>
        <dbReference type="EMBL" id="GKT31354.1"/>
    </source>
</evidence>
<dbReference type="EMBL" id="BQXS01009585">
    <property type="protein sequence ID" value="GKT31354.1"/>
    <property type="molecule type" value="Genomic_DNA"/>
</dbReference>
<keyword evidence="1" id="KW-0812">Transmembrane</keyword>
<sequence length="103" mass="11129">MLETDPQAAAQFYRIISDIHVGLGGGNEIAGAMWTLIISLVCLKQGLFKKWINIVGVIVGVAGLLTISPALFDYTVMVFALGQMLWWFGIGLDMVRSSGVQGK</sequence>
<gene>
    <name evidence="2" type="ORF">ADUPG1_005846</name>
</gene>
<keyword evidence="3" id="KW-1185">Reference proteome</keyword>
<protein>
    <submittedName>
        <fullName evidence="2">DUF4386 family protein</fullName>
    </submittedName>
</protein>
<reference evidence="2" key="1">
    <citation type="submission" date="2022-03" db="EMBL/GenBank/DDBJ databases">
        <title>Draft genome sequence of Aduncisulcus paluster, a free-living microaerophilic Fornicata.</title>
        <authorList>
            <person name="Yuyama I."/>
            <person name="Kume K."/>
            <person name="Tamura T."/>
            <person name="Inagaki Y."/>
            <person name="Hashimoto T."/>
        </authorList>
    </citation>
    <scope>NUCLEOTIDE SEQUENCE</scope>
    <source>
        <strain evidence="2">NY0171</strain>
    </source>
</reference>
<accession>A0ABQ5KFR3</accession>
<keyword evidence="1" id="KW-1133">Transmembrane helix</keyword>
<dbReference type="Proteomes" id="UP001057375">
    <property type="component" value="Unassembled WGS sequence"/>
</dbReference>
<evidence type="ECO:0000256" key="1">
    <source>
        <dbReference type="SAM" id="Phobius"/>
    </source>
</evidence>
<feature type="transmembrane region" description="Helical" evidence="1">
    <location>
        <begin position="50"/>
        <end position="68"/>
    </location>
</feature>
<organism evidence="2 3">
    <name type="scientific">Aduncisulcus paluster</name>
    <dbReference type="NCBI Taxonomy" id="2918883"/>
    <lineage>
        <taxon>Eukaryota</taxon>
        <taxon>Metamonada</taxon>
        <taxon>Carpediemonas-like organisms</taxon>
        <taxon>Aduncisulcus</taxon>
    </lineage>
</organism>
<evidence type="ECO:0000313" key="3">
    <source>
        <dbReference type="Proteomes" id="UP001057375"/>
    </source>
</evidence>
<proteinExistence type="predicted"/>
<keyword evidence="1" id="KW-0472">Membrane</keyword>
<feature type="transmembrane region" description="Helical" evidence="1">
    <location>
        <begin position="20"/>
        <end position="43"/>
    </location>
</feature>
<name>A0ABQ5KFR3_9EUKA</name>
<comment type="caution">
    <text evidence="2">The sequence shown here is derived from an EMBL/GenBank/DDBJ whole genome shotgun (WGS) entry which is preliminary data.</text>
</comment>